<keyword evidence="2" id="KW-1185">Reference proteome</keyword>
<reference evidence="1 2" key="1">
    <citation type="submission" date="2014-05" db="EMBL/GenBank/DDBJ databases">
        <title>Draft Genome Sequence of Kitasatospora cheerisanensis KCTC 2395.</title>
        <authorList>
            <person name="Nam D.H."/>
        </authorList>
    </citation>
    <scope>NUCLEOTIDE SEQUENCE [LARGE SCALE GENOMIC DNA]</scope>
    <source>
        <strain evidence="1 2">KCTC 2395</strain>
    </source>
</reference>
<dbReference type="Gene3D" id="3.40.50.2300">
    <property type="match status" value="1"/>
</dbReference>
<evidence type="ECO:0008006" key="3">
    <source>
        <dbReference type="Google" id="ProtNLM"/>
    </source>
</evidence>
<dbReference type="OrthoDB" id="4232078at2"/>
<dbReference type="PATRIC" id="fig|1348663.4.peg.7495"/>
<accession>A0A066YKH9</accession>
<dbReference type="AlphaFoldDB" id="A0A066YKH9"/>
<dbReference type="Proteomes" id="UP000027178">
    <property type="component" value="Unassembled WGS sequence"/>
</dbReference>
<dbReference type="HOGENOM" id="CLU_1538075_0_0_11"/>
<proteinExistence type="predicted"/>
<name>A0A066YKH9_9ACTN</name>
<evidence type="ECO:0000313" key="2">
    <source>
        <dbReference type="Proteomes" id="UP000027178"/>
    </source>
</evidence>
<evidence type="ECO:0000313" key="1">
    <source>
        <dbReference type="EMBL" id="KDN80444.1"/>
    </source>
</evidence>
<dbReference type="eggNOG" id="ENOG5032147">
    <property type="taxonomic scope" value="Bacteria"/>
</dbReference>
<comment type="caution">
    <text evidence="1">The sequence shown here is derived from an EMBL/GenBank/DDBJ whole genome shotgun (WGS) entry which is preliminary data.</text>
</comment>
<dbReference type="EMBL" id="JNBY01000176">
    <property type="protein sequence ID" value="KDN80444.1"/>
    <property type="molecule type" value="Genomic_DNA"/>
</dbReference>
<protein>
    <recommendedName>
        <fullName evidence="3">BMP family ABC transporter substrate-binding protein</fullName>
    </recommendedName>
</protein>
<organism evidence="1 2">
    <name type="scientific">Kitasatospora cheerisanensis KCTC 2395</name>
    <dbReference type="NCBI Taxonomy" id="1348663"/>
    <lineage>
        <taxon>Bacteria</taxon>
        <taxon>Bacillati</taxon>
        <taxon>Actinomycetota</taxon>
        <taxon>Actinomycetes</taxon>
        <taxon>Kitasatosporales</taxon>
        <taxon>Streptomycetaceae</taxon>
        <taxon>Kitasatospora</taxon>
    </lineage>
</organism>
<dbReference type="RefSeq" id="WP_035876098.1">
    <property type="nucleotide sequence ID" value="NZ_KK853999.1"/>
</dbReference>
<sequence length="174" mass="17934">MTRRLTALRAPRPLAALTAALLLGAALTWWLWPHRTAAARVTADDYSGRPSACVAADDSPATATLLQHTWAVVQQAAKDSSVNAQQLAMPAVGAKDAAPYLAGLVAQQCTLLVTVGPAFTAAVPAVAKDAPKTRFVAVAPPGGTDLTGTGATVLTEDQLATRLTDLVHGLPAHR</sequence>
<gene>
    <name evidence="1" type="ORF">KCH_77760</name>
</gene>